<keyword evidence="4" id="KW-0804">Transcription</keyword>
<proteinExistence type="inferred from homology"/>
<evidence type="ECO:0000256" key="5">
    <source>
        <dbReference type="ARBA" id="ARBA00023242"/>
    </source>
</evidence>
<dbReference type="InterPro" id="IPR013088">
    <property type="entry name" value="Znf_NHR/GATA"/>
</dbReference>
<comment type="subcellular location">
    <subcellularLocation>
        <location evidence="1">Nucleus</location>
    </subcellularLocation>
</comment>
<dbReference type="Gene3D" id="3.30.50.10">
    <property type="entry name" value="Erythroid Transcription Factor GATA-1, subunit A"/>
    <property type="match status" value="1"/>
</dbReference>
<dbReference type="GO" id="GO:0000228">
    <property type="term" value="C:nuclear chromosome"/>
    <property type="evidence" value="ECO:0007669"/>
    <property type="project" value="InterPro"/>
</dbReference>
<comment type="similarity">
    <text evidence="2">Belongs to the SNF5 family.</text>
</comment>
<dbReference type="GO" id="GO:0006338">
    <property type="term" value="P:chromatin remodeling"/>
    <property type="evidence" value="ECO:0007669"/>
    <property type="project" value="InterPro"/>
</dbReference>
<dbReference type="GO" id="GO:0043565">
    <property type="term" value="F:sequence-specific DNA binding"/>
    <property type="evidence" value="ECO:0007669"/>
    <property type="project" value="InterPro"/>
</dbReference>
<feature type="domain" description="GATA-type" evidence="7">
    <location>
        <begin position="473"/>
        <end position="508"/>
    </location>
</feature>
<dbReference type="AlphaFoldDB" id="A0AAD5TZD0"/>
<evidence type="ECO:0000313" key="8">
    <source>
        <dbReference type="EMBL" id="KAJ3218343.1"/>
    </source>
</evidence>
<reference evidence="8" key="1">
    <citation type="submission" date="2020-05" db="EMBL/GenBank/DDBJ databases">
        <title>Phylogenomic resolution of chytrid fungi.</title>
        <authorList>
            <person name="Stajich J.E."/>
            <person name="Amses K."/>
            <person name="Simmons R."/>
            <person name="Seto K."/>
            <person name="Myers J."/>
            <person name="Bonds A."/>
            <person name="Quandt C.A."/>
            <person name="Barry K."/>
            <person name="Liu P."/>
            <person name="Grigoriev I."/>
            <person name="Longcore J.E."/>
            <person name="James T.Y."/>
        </authorList>
    </citation>
    <scope>NUCLEOTIDE SEQUENCE</scope>
    <source>
        <strain evidence="8">JEL0476</strain>
    </source>
</reference>
<evidence type="ECO:0000259" key="7">
    <source>
        <dbReference type="Pfam" id="PF00320"/>
    </source>
</evidence>
<dbReference type="InterPro" id="IPR006939">
    <property type="entry name" value="SNF5"/>
</dbReference>
<evidence type="ECO:0000256" key="3">
    <source>
        <dbReference type="ARBA" id="ARBA00023015"/>
    </source>
</evidence>
<dbReference type="Proteomes" id="UP001211065">
    <property type="component" value="Unassembled WGS sequence"/>
</dbReference>
<feature type="compositionally biased region" description="Polar residues" evidence="6">
    <location>
        <begin position="406"/>
        <end position="421"/>
    </location>
</feature>
<dbReference type="CDD" id="cd00202">
    <property type="entry name" value="ZnF_GATA"/>
    <property type="match status" value="1"/>
</dbReference>
<keyword evidence="5" id="KW-0539">Nucleus</keyword>
<keyword evidence="3" id="KW-0805">Transcription regulation</keyword>
<evidence type="ECO:0000256" key="2">
    <source>
        <dbReference type="ARBA" id="ARBA00010239"/>
    </source>
</evidence>
<keyword evidence="9" id="KW-1185">Reference proteome</keyword>
<dbReference type="Pfam" id="PF04855">
    <property type="entry name" value="SNF5"/>
    <property type="match status" value="1"/>
</dbReference>
<evidence type="ECO:0000256" key="6">
    <source>
        <dbReference type="SAM" id="MobiDB-lite"/>
    </source>
</evidence>
<evidence type="ECO:0000313" key="9">
    <source>
        <dbReference type="Proteomes" id="UP001211065"/>
    </source>
</evidence>
<name>A0AAD5TZD0_9FUNG</name>
<feature type="region of interest" description="Disordered" evidence="6">
    <location>
        <begin position="403"/>
        <end position="444"/>
    </location>
</feature>
<dbReference type="InterPro" id="IPR000679">
    <property type="entry name" value="Znf_GATA"/>
</dbReference>
<sequence>MSTTNQYSNSAYVRIDQDEIFQSLVKGSPIPTSKDLNHHILALTNNLEFKYNNKKNRKPTKFPLTSKENVKTAAHLPAKLIPIRLDLDIDGQRLRDTFVWNLNETLLSPEQFAIIFADDLDTPNRANLVPLIAQQIRTQCLNIGAAVEDDTYIEDDLDEDRSEYEDIKIVIRLDFNIGSMNFKDQFEWPLFGTKLPPTPEDFARQLCADIGIGGQYVAIIAHNIREQVYLGRLNFDEGINQPPSIKSRPFRVEGVEEYWEPELTELDAAELEKIVKEDERSTRRLRRSQNTRVSSITSTLLPQTRSSTRAGANWKAHLVSPQQYINSNQHNSLFTKVVPYQNYQPKENEHFPKMDVNEDELVDVKKIKKSSDLKRNFNAAFNVEEMKKQVSLMIDNNIELGGAAPNSLNSSKESTACNSEVNSRRDSDASNTGSDDSKKSVGPRIHRGFGASARVFNNDGSLDVGEFRKNWRCSWCLLSGKFTPTLRKGPLGSKTLCNACGIWYSKHMRFGNS</sequence>
<dbReference type="EMBL" id="JADGJW010000385">
    <property type="protein sequence ID" value="KAJ3218343.1"/>
    <property type="molecule type" value="Genomic_DNA"/>
</dbReference>
<accession>A0AAD5TZD0</accession>
<dbReference type="GO" id="GO:0008270">
    <property type="term" value="F:zinc ion binding"/>
    <property type="evidence" value="ECO:0007669"/>
    <property type="project" value="InterPro"/>
</dbReference>
<organism evidence="8 9">
    <name type="scientific">Clydaea vesicula</name>
    <dbReference type="NCBI Taxonomy" id="447962"/>
    <lineage>
        <taxon>Eukaryota</taxon>
        <taxon>Fungi</taxon>
        <taxon>Fungi incertae sedis</taxon>
        <taxon>Chytridiomycota</taxon>
        <taxon>Chytridiomycota incertae sedis</taxon>
        <taxon>Chytridiomycetes</taxon>
        <taxon>Lobulomycetales</taxon>
        <taxon>Lobulomycetaceae</taxon>
        <taxon>Clydaea</taxon>
    </lineage>
</organism>
<gene>
    <name evidence="8" type="ORF">HK099_005097</name>
</gene>
<evidence type="ECO:0000256" key="4">
    <source>
        <dbReference type="ARBA" id="ARBA00023163"/>
    </source>
</evidence>
<comment type="caution">
    <text evidence="8">The sequence shown here is derived from an EMBL/GenBank/DDBJ whole genome shotgun (WGS) entry which is preliminary data.</text>
</comment>
<dbReference type="GO" id="GO:0006355">
    <property type="term" value="P:regulation of DNA-templated transcription"/>
    <property type="evidence" value="ECO:0007669"/>
    <property type="project" value="InterPro"/>
</dbReference>
<dbReference type="PANTHER" id="PTHR10019">
    <property type="entry name" value="SNF5"/>
    <property type="match status" value="1"/>
</dbReference>
<dbReference type="Pfam" id="PF00320">
    <property type="entry name" value="GATA"/>
    <property type="match status" value="1"/>
</dbReference>
<protein>
    <recommendedName>
        <fullName evidence="7">GATA-type domain-containing protein</fullName>
    </recommendedName>
</protein>
<evidence type="ECO:0000256" key="1">
    <source>
        <dbReference type="ARBA" id="ARBA00004123"/>
    </source>
</evidence>
<dbReference type="SUPFAM" id="SSF57716">
    <property type="entry name" value="Glucocorticoid receptor-like (DNA-binding domain)"/>
    <property type="match status" value="1"/>
</dbReference>